<dbReference type="RefSeq" id="WP_126411045.1">
    <property type="nucleotide sequence ID" value="NZ_RXNT01000032.1"/>
</dbReference>
<evidence type="ECO:0000256" key="14">
    <source>
        <dbReference type="PIRSR" id="PIRSR618044-2"/>
    </source>
</evidence>
<dbReference type="PRINTS" id="PR00725">
    <property type="entry name" value="DADACBPTASE1"/>
</dbReference>
<evidence type="ECO:0000256" key="1">
    <source>
        <dbReference type="ARBA" id="ARBA00003217"/>
    </source>
</evidence>
<dbReference type="InterPro" id="IPR012907">
    <property type="entry name" value="Peptidase_S11_C"/>
</dbReference>
<reference evidence="18 19" key="1">
    <citation type="submission" date="2018-12" db="EMBL/GenBank/DDBJ databases">
        <title>Bacillus yapensis draft genome sequence.</title>
        <authorList>
            <person name="Yu L."/>
            <person name="Xu X."/>
            <person name="Tang X."/>
        </authorList>
    </citation>
    <scope>NUCLEOTIDE SEQUENCE [LARGE SCALE GENOMIC DNA]</scope>
    <source>
        <strain evidence="18 19">XXST-01</strain>
    </source>
</reference>
<feature type="chain" id="PRO_5019223331" description="serine-type D-Ala-D-Ala carboxypeptidase" evidence="16">
    <location>
        <begin position="30"/>
        <end position="457"/>
    </location>
</feature>
<feature type="binding site" evidence="14">
    <location>
        <position position="266"/>
    </location>
    <ligand>
        <name>substrate</name>
    </ligand>
</feature>
<feature type="domain" description="Peptidase S11 D-Ala-D-Ala carboxypeptidase A C-terminal" evidence="17">
    <location>
        <begin position="316"/>
        <end position="427"/>
    </location>
</feature>
<gene>
    <name evidence="18" type="ORF">EKG37_22755</name>
</gene>
<evidence type="ECO:0000256" key="2">
    <source>
        <dbReference type="ARBA" id="ARBA00004752"/>
    </source>
</evidence>
<protein>
    <recommendedName>
        <fullName evidence="4">serine-type D-Ala-D-Ala carboxypeptidase</fullName>
        <ecNumber evidence="4">3.4.16.4</ecNumber>
    </recommendedName>
</protein>
<comment type="function">
    <text evidence="1">Removes C-terminal D-alanyl residues from sugar-peptide cell wall precursors.</text>
</comment>
<name>A0A431VQX6_9BACI</name>
<dbReference type="PANTHER" id="PTHR21581">
    <property type="entry name" value="D-ALANYL-D-ALANINE CARBOXYPEPTIDASE"/>
    <property type="match status" value="1"/>
</dbReference>
<dbReference type="InterPro" id="IPR012338">
    <property type="entry name" value="Beta-lactam/transpept-like"/>
</dbReference>
<dbReference type="PANTHER" id="PTHR21581:SF11">
    <property type="entry name" value="D-ALANYL-D-ALANINE CARBOXYPEPTIDASE DACA"/>
    <property type="match status" value="1"/>
</dbReference>
<keyword evidence="19" id="KW-1185">Reference proteome</keyword>
<dbReference type="Pfam" id="PF00768">
    <property type="entry name" value="Peptidase_S11"/>
    <property type="match status" value="1"/>
</dbReference>
<proteinExistence type="inferred from homology"/>
<evidence type="ECO:0000256" key="6">
    <source>
        <dbReference type="ARBA" id="ARBA00022670"/>
    </source>
</evidence>
<comment type="caution">
    <text evidence="18">The sequence shown here is derived from an EMBL/GenBank/DDBJ whole genome shotgun (WGS) entry which is preliminary data.</text>
</comment>
<feature type="signal peptide" evidence="16">
    <location>
        <begin position="1"/>
        <end position="29"/>
    </location>
</feature>
<keyword evidence="7 16" id="KW-0732">Signal</keyword>
<evidence type="ECO:0000256" key="4">
    <source>
        <dbReference type="ARBA" id="ARBA00012448"/>
    </source>
</evidence>
<dbReference type="Gene3D" id="3.40.710.10">
    <property type="entry name" value="DD-peptidase/beta-lactamase superfamily"/>
    <property type="match status" value="1"/>
</dbReference>
<dbReference type="InterPro" id="IPR001967">
    <property type="entry name" value="Peptidase_S11_N"/>
</dbReference>
<evidence type="ECO:0000256" key="3">
    <source>
        <dbReference type="ARBA" id="ARBA00007164"/>
    </source>
</evidence>
<feature type="active site" evidence="13">
    <location>
        <position position="128"/>
    </location>
</feature>
<organism evidence="18 19">
    <name type="scientific">Bacillus yapensis</name>
    <dbReference type="NCBI Taxonomy" id="2492960"/>
    <lineage>
        <taxon>Bacteria</taxon>
        <taxon>Bacillati</taxon>
        <taxon>Bacillota</taxon>
        <taxon>Bacilli</taxon>
        <taxon>Bacillales</taxon>
        <taxon>Bacillaceae</taxon>
        <taxon>Bacillus</taxon>
    </lineage>
</organism>
<evidence type="ECO:0000313" key="19">
    <source>
        <dbReference type="Proteomes" id="UP000271374"/>
    </source>
</evidence>
<dbReference type="GO" id="GO:0009252">
    <property type="term" value="P:peptidoglycan biosynthetic process"/>
    <property type="evidence" value="ECO:0007669"/>
    <property type="project" value="UniProtKB-UniPathway"/>
</dbReference>
<sequence>MKKSLIQKGLLCFLTFVLMLGIIQKPAAAAAPIDINANAVILVDAKTGKILYEKNAETVLGIASMTKMMTEYLLLEAVKEGKVKWDQTYTVSPALSEMSHNTALSNVYLRNGGTYKLEDLYSAMAIESANAATTAVAEIVAGSEPNFVKLMNEKAEELGLGEFKFVNASGINNRDLVKYFPDQIVGEPEEENVMSARAVAKLAYHLLKDFPEVLETSSIPEKTFAEGTEDAFVMDNWNYMLESYKNLAEDYPNYQQFTYEGLDGLKTGTTDFAGACFTGTAERNGQRYITVVMGTKSQTARFVETRKLLDFAFNNFTKEEIVPANYQIKGTKTVPVAKGKEDSVKIHTKEALTSVVSVDQKDNFETVLELDEKKLNKDGELTAPIKKGDKIGTLTIKAKDGEEAIFLSEDGQKSQTVDLVAAEDVEKANWFVLMMRGIGGFFGDLFGGVASAVKGWF</sequence>
<evidence type="ECO:0000256" key="7">
    <source>
        <dbReference type="ARBA" id="ARBA00022729"/>
    </source>
</evidence>
<comment type="catalytic activity">
    <reaction evidence="12">
        <text>Preferential cleavage: (Ac)2-L-Lys-D-Ala-|-D-Ala. Also transpeptidation of peptidyl-alanyl moieties that are N-acyl substituents of D-alanine.</text>
        <dbReference type="EC" id="3.4.16.4"/>
    </reaction>
</comment>
<feature type="active site" description="Acyl-ester intermediate" evidence="13">
    <location>
        <position position="64"/>
    </location>
</feature>
<keyword evidence="11" id="KW-0961">Cell wall biogenesis/degradation</keyword>
<keyword evidence="5 18" id="KW-0121">Carboxypeptidase</keyword>
<evidence type="ECO:0000256" key="15">
    <source>
        <dbReference type="RuleBase" id="RU004016"/>
    </source>
</evidence>
<comment type="pathway">
    <text evidence="2">Cell wall biogenesis; peptidoglycan biosynthesis.</text>
</comment>
<keyword evidence="10" id="KW-0573">Peptidoglycan synthesis</keyword>
<keyword evidence="6" id="KW-0645">Protease</keyword>
<dbReference type="SMART" id="SM00936">
    <property type="entry name" value="PBP5_C"/>
    <property type="match status" value="1"/>
</dbReference>
<dbReference type="InterPro" id="IPR015956">
    <property type="entry name" value="Peniciliin-bd_prot_C_sf"/>
</dbReference>
<dbReference type="Gene3D" id="2.60.410.10">
    <property type="entry name" value="D-Ala-D-Ala carboxypeptidase, C-terminal domain"/>
    <property type="match status" value="1"/>
</dbReference>
<dbReference type="OrthoDB" id="9791132at2"/>
<dbReference type="AlphaFoldDB" id="A0A431VQX6"/>
<dbReference type="UniPathway" id="UPA00219"/>
<keyword evidence="8" id="KW-0378">Hydrolase</keyword>
<dbReference type="InterPro" id="IPR037167">
    <property type="entry name" value="Peptidase_S11_C_sf"/>
</dbReference>
<evidence type="ECO:0000256" key="11">
    <source>
        <dbReference type="ARBA" id="ARBA00023316"/>
    </source>
</evidence>
<dbReference type="GO" id="GO:0071555">
    <property type="term" value="P:cell wall organization"/>
    <property type="evidence" value="ECO:0007669"/>
    <property type="project" value="UniProtKB-KW"/>
</dbReference>
<evidence type="ECO:0000259" key="17">
    <source>
        <dbReference type="SMART" id="SM00936"/>
    </source>
</evidence>
<comment type="similarity">
    <text evidence="3 15">Belongs to the peptidase S11 family.</text>
</comment>
<accession>A0A431VQX6</accession>
<dbReference type="GO" id="GO:0008360">
    <property type="term" value="P:regulation of cell shape"/>
    <property type="evidence" value="ECO:0007669"/>
    <property type="project" value="UniProtKB-KW"/>
</dbReference>
<dbReference type="GO" id="GO:0009002">
    <property type="term" value="F:serine-type D-Ala-D-Ala carboxypeptidase activity"/>
    <property type="evidence" value="ECO:0007669"/>
    <property type="project" value="UniProtKB-EC"/>
</dbReference>
<dbReference type="SUPFAM" id="SSF69189">
    <property type="entry name" value="Penicillin-binding protein associated domain"/>
    <property type="match status" value="1"/>
</dbReference>
<evidence type="ECO:0000256" key="8">
    <source>
        <dbReference type="ARBA" id="ARBA00022801"/>
    </source>
</evidence>
<dbReference type="Proteomes" id="UP000271374">
    <property type="component" value="Unassembled WGS sequence"/>
</dbReference>
<evidence type="ECO:0000256" key="9">
    <source>
        <dbReference type="ARBA" id="ARBA00022960"/>
    </source>
</evidence>
<dbReference type="EC" id="3.4.16.4" evidence="4"/>
<evidence type="ECO:0000256" key="16">
    <source>
        <dbReference type="SAM" id="SignalP"/>
    </source>
</evidence>
<keyword evidence="9" id="KW-0133">Cell shape</keyword>
<dbReference type="SUPFAM" id="SSF56601">
    <property type="entry name" value="beta-lactamase/transpeptidase-like"/>
    <property type="match status" value="1"/>
</dbReference>
<evidence type="ECO:0000256" key="12">
    <source>
        <dbReference type="ARBA" id="ARBA00034000"/>
    </source>
</evidence>
<evidence type="ECO:0000256" key="10">
    <source>
        <dbReference type="ARBA" id="ARBA00022984"/>
    </source>
</evidence>
<dbReference type="EMBL" id="RXNT01000032">
    <property type="protein sequence ID" value="RTR25622.1"/>
    <property type="molecule type" value="Genomic_DNA"/>
</dbReference>
<feature type="active site" description="Proton acceptor" evidence="13">
    <location>
        <position position="67"/>
    </location>
</feature>
<evidence type="ECO:0000313" key="18">
    <source>
        <dbReference type="EMBL" id="RTR25622.1"/>
    </source>
</evidence>
<dbReference type="Pfam" id="PF07943">
    <property type="entry name" value="PBP5_C"/>
    <property type="match status" value="1"/>
</dbReference>
<dbReference type="InterPro" id="IPR018044">
    <property type="entry name" value="Peptidase_S11"/>
</dbReference>
<evidence type="ECO:0000256" key="5">
    <source>
        <dbReference type="ARBA" id="ARBA00022645"/>
    </source>
</evidence>
<dbReference type="GO" id="GO:0006508">
    <property type="term" value="P:proteolysis"/>
    <property type="evidence" value="ECO:0007669"/>
    <property type="project" value="UniProtKB-KW"/>
</dbReference>
<evidence type="ECO:0000256" key="13">
    <source>
        <dbReference type="PIRSR" id="PIRSR618044-1"/>
    </source>
</evidence>